<name>A0A762BZ67_SALER</name>
<protein>
    <submittedName>
        <fullName evidence="4">Fimbrial protein</fullName>
    </submittedName>
</protein>
<organism evidence="4">
    <name type="scientific">Salmonella enterica</name>
    <name type="common">Salmonella choleraesuis</name>
    <dbReference type="NCBI Taxonomy" id="28901"/>
    <lineage>
        <taxon>Bacteria</taxon>
        <taxon>Pseudomonadati</taxon>
        <taxon>Pseudomonadota</taxon>
        <taxon>Gammaproteobacteria</taxon>
        <taxon>Enterobacterales</taxon>
        <taxon>Enterobacteriaceae</taxon>
        <taxon>Salmonella</taxon>
    </lineage>
</organism>
<evidence type="ECO:0000256" key="2">
    <source>
        <dbReference type="ARBA" id="ARBA00049989"/>
    </source>
</evidence>
<evidence type="ECO:0000256" key="3">
    <source>
        <dbReference type="SAM" id="SignalP"/>
    </source>
</evidence>
<gene>
    <name evidence="4" type="ORF">G8Z56_003936</name>
</gene>
<dbReference type="InterPro" id="IPR003467">
    <property type="entry name" value="Fimbrial_K88_FaeH"/>
</dbReference>
<dbReference type="GO" id="GO:0007155">
    <property type="term" value="P:cell adhesion"/>
    <property type="evidence" value="ECO:0007669"/>
    <property type="project" value="InterPro"/>
</dbReference>
<feature type="chain" id="PRO_5028271685" evidence="3">
    <location>
        <begin position="23"/>
        <end position="262"/>
    </location>
</feature>
<comment type="similarity">
    <text evidence="2">Belongs to the fimbrial K88 protein family.</text>
</comment>
<dbReference type="Pfam" id="PF02432">
    <property type="entry name" value="Fimbrial_K88"/>
    <property type="match status" value="1"/>
</dbReference>
<evidence type="ECO:0000256" key="1">
    <source>
        <dbReference type="ARBA" id="ARBA00022729"/>
    </source>
</evidence>
<reference evidence="4" key="2">
    <citation type="submission" date="2020-02" db="EMBL/GenBank/DDBJ databases">
        <authorList>
            <consortium name="NCBI Pathogen Detection Project"/>
        </authorList>
    </citation>
    <scope>NUCLEOTIDE SEQUENCE</scope>
    <source>
        <strain evidence="4">MA.1090600297</strain>
    </source>
</reference>
<proteinExistence type="inferred from homology"/>
<evidence type="ECO:0000313" key="4">
    <source>
        <dbReference type="EMBL" id="HAG3505020.1"/>
    </source>
</evidence>
<reference evidence="4" key="1">
    <citation type="journal article" date="2018" name="Genome Biol.">
        <title>SKESA: strategic k-mer extension for scrupulous assemblies.</title>
        <authorList>
            <person name="Souvorov A."/>
            <person name="Agarwala R."/>
            <person name="Lipman D.J."/>
        </authorList>
    </citation>
    <scope>NUCLEOTIDE SEQUENCE</scope>
    <source>
        <strain evidence="4">MA.1090600297</strain>
    </source>
</reference>
<dbReference type="EMBL" id="DAAYBQ010000019">
    <property type="protein sequence ID" value="HAG3505020.1"/>
    <property type="molecule type" value="Genomic_DNA"/>
</dbReference>
<accession>A0A762BZ67</accession>
<comment type="caution">
    <text evidence="4">The sequence shown here is derived from an EMBL/GenBank/DDBJ whole genome shotgun (WGS) entry which is preliminary data.</text>
</comment>
<dbReference type="GO" id="GO:0009289">
    <property type="term" value="C:pilus"/>
    <property type="evidence" value="ECO:0007669"/>
    <property type="project" value="InterPro"/>
</dbReference>
<dbReference type="AlphaFoldDB" id="A0A762BZ67"/>
<sequence>MKKTLIALIVATSAVVSGSSMAWTGGDFNGSVDFGGTISPAPVKNPWEVSSGTAVTDLNYQISANTQKITIPVNKNIPVLGVRTIEAAFFNGASGLSPQISYNNFVDFSKASQGVGTLTLDVKNNDDDTKIGTMSVAFYAGAGYVSANNKDDSNVQQGSLYANAAGNAFFGGVPRSASMIDAEPWVTVATLNPEYVANFQNSNTSVGMFTPSKTSLNNKGLKYSAFYGAAIKSGASVNISLDRKPYAAINWKASLPVTVSYM</sequence>
<feature type="signal peptide" evidence="3">
    <location>
        <begin position="1"/>
        <end position="22"/>
    </location>
</feature>
<keyword evidence="1 3" id="KW-0732">Signal</keyword>